<dbReference type="EMBL" id="QRGA01000007">
    <property type="protein sequence ID" value="RDU98278.1"/>
    <property type="molecule type" value="Genomic_DNA"/>
</dbReference>
<protein>
    <submittedName>
        <fullName evidence="3">Uncharacterized protein</fullName>
    </submittedName>
</protein>
<feature type="chain" id="PRO_5017814576" evidence="2">
    <location>
        <begin position="26"/>
        <end position="137"/>
    </location>
</feature>
<feature type="region of interest" description="Disordered" evidence="1">
    <location>
        <begin position="41"/>
        <end position="87"/>
    </location>
</feature>
<gene>
    <name evidence="3" type="ORF">DWV00_13235</name>
</gene>
<name>A0A3D8JZ03_9BURK</name>
<comment type="caution">
    <text evidence="3">The sequence shown here is derived from an EMBL/GenBank/DDBJ whole genome shotgun (WGS) entry which is preliminary data.</text>
</comment>
<keyword evidence="2" id="KW-0732">Signal</keyword>
<feature type="signal peptide" evidence="2">
    <location>
        <begin position="1"/>
        <end position="25"/>
    </location>
</feature>
<keyword evidence="4" id="KW-1185">Reference proteome</keyword>
<evidence type="ECO:0000256" key="1">
    <source>
        <dbReference type="SAM" id="MobiDB-lite"/>
    </source>
</evidence>
<dbReference type="OrthoDB" id="8926653at2"/>
<proteinExistence type="predicted"/>
<dbReference type="RefSeq" id="WP_115534037.1">
    <property type="nucleotide sequence ID" value="NZ_QRGA01000007.1"/>
</dbReference>
<sequence length="137" mass="14036">MISRSVLALIGALGLGLAAIPAAHAETSALGNAAALSAKTAAEGAGPNELFPPLPSLASLPPSAAEQVEEAAPVVSGRRPGKKGRRVVWHRAAAEPSVRMIVSDESQAYLNEVDRKLDDALRNTGHEAGTVSVALTR</sequence>
<evidence type="ECO:0000256" key="2">
    <source>
        <dbReference type="SAM" id="SignalP"/>
    </source>
</evidence>
<feature type="compositionally biased region" description="Low complexity" evidence="1">
    <location>
        <begin position="56"/>
        <end position="78"/>
    </location>
</feature>
<accession>A0A3D8JZ03</accession>
<evidence type="ECO:0000313" key="3">
    <source>
        <dbReference type="EMBL" id="RDU98278.1"/>
    </source>
</evidence>
<evidence type="ECO:0000313" key="4">
    <source>
        <dbReference type="Proteomes" id="UP000256838"/>
    </source>
</evidence>
<organism evidence="3 4">
    <name type="scientific">Trinickia dinghuensis</name>
    <dbReference type="NCBI Taxonomy" id="2291023"/>
    <lineage>
        <taxon>Bacteria</taxon>
        <taxon>Pseudomonadati</taxon>
        <taxon>Pseudomonadota</taxon>
        <taxon>Betaproteobacteria</taxon>
        <taxon>Burkholderiales</taxon>
        <taxon>Burkholderiaceae</taxon>
        <taxon>Trinickia</taxon>
    </lineage>
</organism>
<reference evidence="3 4" key="1">
    <citation type="submission" date="2018-08" db="EMBL/GenBank/DDBJ databases">
        <title>Paraburkholderia sp. DHOM06 isolated from forest soil.</title>
        <authorList>
            <person name="Gao Z.-H."/>
            <person name="Qiu L.-H."/>
        </authorList>
    </citation>
    <scope>NUCLEOTIDE SEQUENCE [LARGE SCALE GENOMIC DNA]</scope>
    <source>
        <strain evidence="3 4">DHOM06</strain>
    </source>
</reference>
<dbReference type="Proteomes" id="UP000256838">
    <property type="component" value="Unassembled WGS sequence"/>
</dbReference>
<dbReference type="AlphaFoldDB" id="A0A3D8JZ03"/>